<comment type="caution">
    <text evidence="2">The sequence shown here is derived from an EMBL/GenBank/DDBJ whole genome shotgun (WGS) entry which is preliminary data.</text>
</comment>
<dbReference type="Pfam" id="PF01522">
    <property type="entry name" value="Polysacc_deac_1"/>
    <property type="match status" value="1"/>
</dbReference>
<organism evidence="2 3">
    <name type="scientific">Sporosarcina quadrami</name>
    <dbReference type="NCBI Taxonomy" id="2762234"/>
    <lineage>
        <taxon>Bacteria</taxon>
        <taxon>Bacillati</taxon>
        <taxon>Bacillota</taxon>
        <taxon>Bacilli</taxon>
        <taxon>Bacillales</taxon>
        <taxon>Caryophanaceae</taxon>
        <taxon>Sporosarcina</taxon>
    </lineage>
</organism>
<dbReference type="CDD" id="cd10959">
    <property type="entry name" value="CE4_NodB_like_3"/>
    <property type="match status" value="1"/>
</dbReference>
<dbReference type="InterPro" id="IPR011330">
    <property type="entry name" value="Glyco_hydro/deAcase_b/a-brl"/>
</dbReference>
<dbReference type="EMBL" id="JACSQN010000004">
    <property type="protein sequence ID" value="MBD7983986.1"/>
    <property type="molecule type" value="Genomic_DNA"/>
</dbReference>
<dbReference type="Proteomes" id="UP000626786">
    <property type="component" value="Unassembled WGS sequence"/>
</dbReference>
<reference evidence="2 3" key="1">
    <citation type="submission" date="2020-08" db="EMBL/GenBank/DDBJ databases">
        <title>A Genomic Blueprint of the Chicken Gut Microbiome.</title>
        <authorList>
            <person name="Gilroy R."/>
            <person name="Ravi A."/>
            <person name="Getino M."/>
            <person name="Pursley I."/>
            <person name="Horton D.L."/>
            <person name="Alikhan N.-F."/>
            <person name="Baker D."/>
            <person name="Gharbi K."/>
            <person name="Hall N."/>
            <person name="Watson M."/>
            <person name="Adriaenssens E.M."/>
            <person name="Foster-Nyarko E."/>
            <person name="Jarju S."/>
            <person name="Secka A."/>
            <person name="Antonio M."/>
            <person name="Oren A."/>
            <person name="Chaudhuri R."/>
            <person name="La Ragione R.M."/>
            <person name="Hildebrand F."/>
            <person name="Pallen M.J."/>
        </authorList>
    </citation>
    <scope>NUCLEOTIDE SEQUENCE [LARGE SCALE GENOMIC DNA]</scope>
    <source>
        <strain evidence="2 3">Sa2YVA2</strain>
    </source>
</reference>
<gene>
    <name evidence="2" type="ORF">H9649_05300</name>
</gene>
<evidence type="ECO:0000313" key="3">
    <source>
        <dbReference type="Proteomes" id="UP000626786"/>
    </source>
</evidence>
<dbReference type="InterPro" id="IPR050248">
    <property type="entry name" value="Polysacc_deacetylase_ArnD"/>
</dbReference>
<dbReference type="PANTHER" id="PTHR10587">
    <property type="entry name" value="GLYCOSYL TRANSFERASE-RELATED"/>
    <property type="match status" value="1"/>
</dbReference>
<evidence type="ECO:0000259" key="1">
    <source>
        <dbReference type="PROSITE" id="PS51677"/>
    </source>
</evidence>
<dbReference type="Gene3D" id="3.20.20.370">
    <property type="entry name" value="Glycoside hydrolase/deacetylase"/>
    <property type="match status" value="1"/>
</dbReference>
<accession>A0ABR8U7I2</accession>
<dbReference type="PROSITE" id="PS51677">
    <property type="entry name" value="NODB"/>
    <property type="match status" value="1"/>
</dbReference>
<protein>
    <submittedName>
        <fullName evidence="2">Polysaccharide deacetylase family protein</fullName>
    </submittedName>
</protein>
<evidence type="ECO:0000313" key="2">
    <source>
        <dbReference type="EMBL" id="MBD7983986.1"/>
    </source>
</evidence>
<feature type="domain" description="NodB homology" evidence="1">
    <location>
        <begin position="43"/>
        <end position="226"/>
    </location>
</feature>
<dbReference type="InterPro" id="IPR002509">
    <property type="entry name" value="NODB_dom"/>
</dbReference>
<name>A0ABR8U7I2_9BACL</name>
<proteinExistence type="predicted"/>
<keyword evidence="3" id="KW-1185">Reference proteome</keyword>
<dbReference type="RefSeq" id="WP_191693689.1">
    <property type="nucleotide sequence ID" value="NZ_JACSQN010000004.1"/>
</dbReference>
<sequence>MRKRKAFQIAAVVAVLPLAYGMGATAIIRTLGHRITKKLPSGSGIALTFDDGPHPVYTLQLLDLLKKYEIPATFFVVGEKVRANPDIVKRMYEEGHQIGIHHDQHTSSWLLTPARLKQQIEDTDRAIRDVTGKSPTVYRPPWGFLNAASLHLSKPYEIVLWSHVFKDWKVTHCESGLLEGLQNVPADGSIILLHDDGTNPGADSEAPIHMLDKLSTYLNETASTTEFRITGTPM</sequence>
<dbReference type="SUPFAM" id="SSF88713">
    <property type="entry name" value="Glycoside hydrolase/deacetylase"/>
    <property type="match status" value="1"/>
</dbReference>